<evidence type="ECO:0000259" key="4">
    <source>
        <dbReference type="PROSITE" id="PS50893"/>
    </source>
</evidence>
<dbReference type="InterPro" id="IPR003439">
    <property type="entry name" value="ABC_transporter-like_ATP-bd"/>
</dbReference>
<dbReference type="CDD" id="cd03230">
    <property type="entry name" value="ABC_DR_subfamily_A"/>
    <property type="match status" value="1"/>
</dbReference>
<evidence type="ECO:0000256" key="2">
    <source>
        <dbReference type="ARBA" id="ARBA00022840"/>
    </source>
</evidence>
<feature type="region of interest" description="Disordered" evidence="3">
    <location>
        <begin position="326"/>
        <end position="346"/>
    </location>
</feature>
<keyword evidence="6" id="KW-1185">Reference proteome</keyword>
<proteinExistence type="predicted"/>
<evidence type="ECO:0000313" key="5">
    <source>
        <dbReference type="EMBL" id="ESE40904.1"/>
    </source>
</evidence>
<dbReference type="InterPro" id="IPR017871">
    <property type="entry name" value="ABC_transporter-like_CS"/>
</dbReference>
<dbReference type="SUPFAM" id="SSF52540">
    <property type="entry name" value="P-loop containing nucleoside triphosphate hydrolases"/>
    <property type="match status" value="1"/>
</dbReference>
<evidence type="ECO:0000256" key="3">
    <source>
        <dbReference type="SAM" id="MobiDB-lite"/>
    </source>
</evidence>
<dbReference type="Proteomes" id="UP000017548">
    <property type="component" value="Unassembled WGS sequence"/>
</dbReference>
<feature type="domain" description="ABC transporter" evidence="4">
    <location>
        <begin position="29"/>
        <end position="258"/>
    </location>
</feature>
<dbReference type="PANTHER" id="PTHR43038">
    <property type="entry name" value="ATP-BINDING CASSETTE, SUB-FAMILY H, MEMBER 1"/>
    <property type="match status" value="1"/>
</dbReference>
<keyword evidence="1" id="KW-0547">Nucleotide-binding</keyword>
<dbReference type="Gene3D" id="3.40.50.300">
    <property type="entry name" value="P-loop containing nucleotide triphosphate hydrolases"/>
    <property type="match status" value="1"/>
</dbReference>
<dbReference type="EMBL" id="AXZL01000068">
    <property type="protein sequence ID" value="ESE40904.1"/>
    <property type="molecule type" value="Genomic_DNA"/>
</dbReference>
<dbReference type="InterPro" id="IPR003593">
    <property type="entry name" value="AAA+_ATPase"/>
</dbReference>
<evidence type="ECO:0000256" key="1">
    <source>
        <dbReference type="ARBA" id="ARBA00022741"/>
    </source>
</evidence>
<protein>
    <submittedName>
        <fullName evidence="5">Abc transporter-like protein</fullName>
    </submittedName>
</protein>
<sequence length="346" mass="37256">MSAQQVSAGGLVAGTSAAETSSTASEFAIETRGMTRAFGGINAVEDLDLAIPKGTIYGFLGPNGCGKSTSIRMLTGLLSPTSGDIRVLGETLPGAEEKLRRRIGYMTQKFSLYDNLSVRENLEFVAQIYGLNRRQTKARLAELLSLYDLAGREKQMAGSMSGGQKQRLALAAATLHHPELLFLDEPTSAVDPENRREFWERLFDLCAQGTTILVSTHYMDEAERCHGLAILERGIKRADGSPQQLMAAMGARVVEVSGEDLRKLKQSLISDANVLSAAQIGSRLRVLVQSSIADPLAWLSPRVAGRALTEVRPSLEDVFVTCTGGRAQLMPPNGSQATTEEAQDAT</sequence>
<keyword evidence="2" id="KW-0067">ATP-binding</keyword>
<gene>
    <name evidence="5" type="ORF">SHD_2461</name>
</gene>
<evidence type="ECO:0000313" key="6">
    <source>
        <dbReference type="Proteomes" id="UP000017548"/>
    </source>
</evidence>
<dbReference type="PROSITE" id="PS00211">
    <property type="entry name" value="ABC_TRANSPORTER_1"/>
    <property type="match status" value="1"/>
</dbReference>
<reference evidence="5 6" key="1">
    <citation type="journal article" date="2013" name="Genome Announc.">
        <title>Draft Genome Sequence of Shewanella decolorationis S12, a Dye-Degrading Bacterium Isolated from a Wastewater Treatment Plant.</title>
        <authorList>
            <person name="Xu M."/>
            <person name="Fang Y."/>
            <person name="Liu J."/>
            <person name="Chen X."/>
            <person name="Sun G."/>
            <person name="Guo J."/>
            <person name="Hua Z."/>
            <person name="Tu Q."/>
            <person name="Wu L."/>
            <person name="Zhou J."/>
            <person name="Liu X."/>
        </authorList>
    </citation>
    <scope>NUCLEOTIDE SEQUENCE [LARGE SCALE GENOMIC DNA]</scope>
    <source>
        <strain evidence="5 6">S12</strain>
    </source>
</reference>
<dbReference type="PANTHER" id="PTHR43038:SF3">
    <property type="entry name" value="ABC TRANSPORTER G FAMILY MEMBER 20 ISOFORM X1"/>
    <property type="match status" value="1"/>
</dbReference>
<dbReference type="InterPro" id="IPR027417">
    <property type="entry name" value="P-loop_NTPase"/>
</dbReference>
<dbReference type="Pfam" id="PF00005">
    <property type="entry name" value="ABC_tran"/>
    <property type="match status" value="1"/>
</dbReference>
<comment type="caution">
    <text evidence="5">The sequence shown here is derived from an EMBL/GenBank/DDBJ whole genome shotgun (WGS) entry which is preliminary data.</text>
</comment>
<organism evidence="5 6">
    <name type="scientific">Shewanella decolorationis S12</name>
    <dbReference type="NCBI Taxonomy" id="1353536"/>
    <lineage>
        <taxon>Bacteria</taxon>
        <taxon>Pseudomonadati</taxon>
        <taxon>Pseudomonadota</taxon>
        <taxon>Gammaproteobacteria</taxon>
        <taxon>Alteromonadales</taxon>
        <taxon>Shewanellaceae</taxon>
        <taxon>Shewanella</taxon>
    </lineage>
</organism>
<dbReference type="PROSITE" id="PS50893">
    <property type="entry name" value="ABC_TRANSPORTER_2"/>
    <property type="match status" value="1"/>
</dbReference>
<accession>A0ABP2Z2N9</accession>
<name>A0ABP2Z2N9_9GAMM</name>
<dbReference type="SMART" id="SM00382">
    <property type="entry name" value="AAA"/>
    <property type="match status" value="1"/>
</dbReference>